<keyword evidence="5" id="KW-0067">ATP-binding</keyword>
<dbReference type="InterPro" id="IPR050835">
    <property type="entry name" value="ABC_transporter_sub-D"/>
</dbReference>
<proteinExistence type="inferred from homology"/>
<keyword evidence="6" id="KW-1133">Transmembrane helix</keyword>
<evidence type="ECO:0000259" key="9">
    <source>
        <dbReference type="PROSITE" id="PS50893"/>
    </source>
</evidence>
<sequence>MAPAMATMLGGPQRRKTALVVGGGSLVAVAAYAAYARAGSARRSMAADVALERSKTSGVPKRHKVDVDRVFLGRLVRILKICMPHPLSRSALLVYLQTALLLYRTSVTNHLTHVEGKVAEDIVGQKFKEFRKSIIGFMTFCVPASFLNAGMKYCQTQIALSFRERLTKHLQAKYLHNRAYYTASVLGGMRSADQRITDDVDKFCTSIAELYGYTLKPVVDIAIFTGVLTKLIGVKGQAALYGHFIISSMVLRAISPPLSLIVSIESALSGSYRSAHARVINHAEEIAYNDPPGGEAENAILTGAFKKLARHVDTTAGQKFWHSIADNYLLKYSASTMSLCTFTSVYSGGFRNFLRFFVTGDASILKRTGEDSLTLTNKYIRTVRLLRNNVEAMSNLVMVYKRVTTVAGHTSRVSELLEQVNHLAKEGPSSIFAAGAAKRMALKLRAGETPASAETDTAPPPPPPLRTSGDTISFDRVTIASPDGTTLVRELCFNVEQGKSVLLTGPNGSGKSSLFRVLAGLWPAQAGTVSCPTGKSIFYLSQKPYLVSGNLRDQVLYPYSSTAALLHEARGRSHPSSRAGSFMNLAGMGGPRADETFKLDKQAADQLVIECLEAVELGYLAKRFGEGLDSRENWDDLLSGGERQRLAMARLLYHRPMYAVLDECTSAVSADGERHLYERCLEAGVTVLSIAHRVAVRKFHQLELKFDGERNGETTKGWTLVQLEP</sequence>
<dbReference type="CDD" id="cd03223">
    <property type="entry name" value="ABCD_peroxisomal_ALDP"/>
    <property type="match status" value="1"/>
</dbReference>
<evidence type="ECO:0000256" key="8">
    <source>
        <dbReference type="SAM" id="MobiDB-lite"/>
    </source>
</evidence>
<keyword evidence="4" id="KW-0547">Nucleotide-binding</keyword>
<dbReference type="Pfam" id="PF00005">
    <property type="entry name" value="ABC_tran"/>
    <property type="match status" value="1"/>
</dbReference>
<dbReference type="SMART" id="SM00382">
    <property type="entry name" value="AAA"/>
    <property type="match status" value="1"/>
</dbReference>
<dbReference type="GO" id="GO:0005324">
    <property type="term" value="F:long-chain fatty acid transmembrane transporter activity"/>
    <property type="evidence" value="ECO:0007669"/>
    <property type="project" value="TreeGrafter"/>
</dbReference>
<name>A0A7R9TKN6_9VIRI</name>
<evidence type="ECO:0000313" key="10">
    <source>
        <dbReference type="EMBL" id="CAD8237952.1"/>
    </source>
</evidence>
<dbReference type="GO" id="GO:0140359">
    <property type="term" value="F:ABC-type transporter activity"/>
    <property type="evidence" value="ECO:0007669"/>
    <property type="project" value="InterPro"/>
</dbReference>
<dbReference type="InterPro" id="IPR003593">
    <property type="entry name" value="AAA+_ATPase"/>
</dbReference>
<reference evidence="10" key="1">
    <citation type="submission" date="2021-01" db="EMBL/GenBank/DDBJ databases">
        <authorList>
            <person name="Corre E."/>
            <person name="Pelletier E."/>
            <person name="Niang G."/>
            <person name="Scheremetjew M."/>
            <person name="Finn R."/>
            <person name="Kale V."/>
            <person name="Holt S."/>
            <person name="Cochrane G."/>
            <person name="Meng A."/>
            <person name="Brown T."/>
            <person name="Cohen L."/>
        </authorList>
    </citation>
    <scope>NUCLEOTIDE SEQUENCE</scope>
    <source>
        <strain evidence="10">CCMP1413</strain>
    </source>
</reference>
<dbReference type="InterPro" id="IPR017871">
    <property type="entry name" value="ABC_transporter-like_CS"/>
</dbReference>
<dbReference type="GO" id="GO:0042760">
    <property type="term" value="P:very long-chain fatty acid catabolic process"/>
    <property type="evidence" value="ECO:0007669"/>
    <property type="project" value="TreeGrafter"/>
</dbReference>
<organism evidence="10">
    <name type="scientific">Prasinoderma coloniale</name>
    <dbReference type="NCBI Taxonomy" id="156133"/>
    <lineage>
        <taxon>Eukaryota</taxon>
        <taxon>Viridiplantae</taxon>
        <taxon>Prasinodermophyta</taxon>
        <taxon>Prasinodermophyceae</taxon>
        <taxon>Prasinodermales</taxon>
        <taxon>Prasinodermaceae</taxon>
        <taxon>Prasinoderma</taxon>
    </lineage>
</organism>
<dbReference type="InterPro" id="IPR011527">
    <property type="entry name" value="ABC1_TM_dom"/>
</dbReference>
<keyword evidence="3" id="KW-0812">Transmembrane</keyword>
<dbReference type="GO" id="GO:0006635">
    <property type="term" value="P:fatty acid beta-oxidation"/>
    <property type="evidence" value="ECO:0007669"/>
    <property type="project" value="TreeGrafter"/>
</dbReference>
<protein>
    <recommendedName>
        <fullName evidence="9">ABC transporter domain-containing protein</fullName>
    </recommendedName>
</protein>
<dbReference type="SUPFAM" id="SSF52540">
    <property type="entry name" value="P-loop containing nucleoside triphosphate hydrolases"/>
    <property type="match status" value="1"/>
</dbReference>
<dbReference type="GO" id="GO:0005524">
    <property type="term" value="F:ATP binding"/>
    <property type="evidence" value="ECO:0007669"/>
    <property type="project" value="UniProtKB-KW"/>
</dbReference>
<dbReference type="PROSITE" id="PS50893">
    <property type="entry name" value="ABC_TRANSPORTER_2"/>
    <property type="match status" value="1"/>
</dbReference>
<evidence type="ECO:0000256" key="4">
    <source>
        <dbReference type="ARBA" id="ARBA00022741"/>
    </source>
</evidence>
<dbReference type="PROSITE" id="PS00211">
    <property type="entry name" value="ABC_TRANSPORTER_1"/>
    <property type="match status" value="1"/>
</dbReference>
<dbReference type="Pfam" id="PF06472">
    <property type="entry name" value="ABC_membrane_2"/>
    <property type="match status" value="1"/>
</dbReference>
<dbReference type="GO" id="GO:0007031">
    <property type="term" value="P:peroxisome organization"/>
    <property type="evidence" value="ECO:0007669"/>
    <property type="project" value="TreeGrafter"/>
</dbReference>
<dbReference type="PANTHER" id="PTHR11384:SF67">
    <property type="entry name" value="ATP-BINDING CASSETTE SUB-FAMILY D MEMBER 1"/>
    <property type="match status" value="1"/>
</dbReference>
<evidence type="ECO:0000256" key="1">
    <source>
        <dbReference type="ARBA" id="ARBA00008575"/>
    </source>
</evidence>
<dbReference type="GO" id="GO:0015910">
    <property type="term" value="P:long-chain fatty acid import into peroxisome"/>
    <property type="evidence" value="ECO:0007669"/>
    <property type="project" value="TreeGrafter"/>
</dbReference>
<dbReference type="InterPro" id="IPR027417">
    <property type="entry name" value="P-loop_NTPase"/>
</dbReference>
<evidence type="ECO:0000256" key="7">
    <source>
        <dbReference type="ARBA" id="ARBA00023136"/>
    </source>
</evidence>
<evidence type="ECO:0000256" key="2">
    <source>
        <dbReference type="ARBA" id="ARBA00022448"/>
    </source>
</evidence>
<keyword evidence="2" id="KW-0813">Transport</keyword>
<dbReference type="PANTHER" id="PTHR11384">
    <property type="entry name" value="ATP-BINDING CASSETTE, SUB-FAMILY D MEMBER"/>
    <property type="match status" value="1"/>
</dbReference>
<dbReference type="GO" id="GO:0016887">
    <property type="term" value="F:ATP hydrolysis activity"/>
    <property type="evidence" value="ECO:0007669"/>
    <property type="project" value="InterPro"/>
</dbReference>
<accession>A0A7R9TKN6</accession>
<dbReference type="Gene3D" id="3.40.50.300">
    <property type="entry name" value="P-loop containing nucleotide triphosphate hydrolases"/>
    <property type="match status" value="1"/>
</dbReference>
<feature type="domain" description="ABC transporter" evidence="9">
    <location>
        <begin position="472"/>
        <end position="724"/>
    </location>
</feature>
<dbReference type="GO" id="GO:0005778">
    <property type="term" value="C:peroxisomal membrane"/>
    <property type="evidence" value="ECO:0007669"/>
    <property type="project" value="TreeGrafter"/>
</dbReference>
<dbReference type="AlphaFoldDB" id="A0A7R9TKN6"/>
<dbReference type="InterPro" id="IPR003439">
    <property type="entry name" value="ABC_transporter-like_ATP-bd"/>
</dbReference>
<evidence type="ECO:0000256" key="3">
    <source>
        <dbReference type="ARBA" id="ARBA00022692"/>
    </source>
</evidence>
<evidence type="ECO:0000256" key="5">
    <source>
        <dbReference type="ARBA" id="ARBA00022840"/>
    </source>
</evidence>
<comment type="similarity">
    <text evidence="1">Belongs to the ABC transporter superfamily. ABCD family. Peroxisomal fatty acyl CoA transporter (TC 3.A.1.203) subfamily.</text>
</comment>
<gene>
    <name evidence="10" type="ORF">PCOL08062_LOCUS5429</name>
</gene>
<keyword evidence="7" id="KW-0472">Membrane</keyword>
<dbReference type="EMBL" id="HBDZ01007098">
    <property type="protein sequence ID" value="CAD8237952.1"/>
    <property type="molecule type" value="Transcribed_RNA"/>
</dbReference>
<feature type="region of interest" description="Disordered" evidence="8">
    <location>
        <begin position="446"/>
        <end position="471"/>
    </location>
</feature>
<evidence type="ECO:0000256" key="6">
    <source>
        <dbReference type="ARBA" id="ARBA00022989"/>
    </source>
</evidence>